<dbReference type="Pfam" id="PF03816">
    <property type="entry name" value="LytR_cpsA_psr"/>
    <property type="match status" value="1"/>
</dbReference>
<keyword evidence="5" id="KW-1185">Reference proteome</keyword>
<keyword evidence="2" id="KW-0812">Transmembrane</keyword>
<evidence type="ECO:0000256" key="2">
    <source>
        <dbReference type="SAM" id="Phobius"/>
    </source>
</evidence>
<reference evidence="4 5" key="1">
    <citation type="submission" date="2014-03" db="EMBL/GenBank/DDBJ databases">
        <title>Genome sequence of Clostridium litorale W6, DSM 5388.</title>
        <authorList>
            <person name="Poehlein A."/>
            <person name="Jagirdar A."/>
            <person name="Khonsari B."/>
            <person name="Chibani C.M."/>
            <person name="Gutierrez Gutierrez D.A."/>
            <person name="Davydova E."/>
            <person name="Alghaithi H.S."/>
            <person name="Nair K.P."/>
            <person name="Dhamotharan K."/>
            <person name="Chandran L."/>
            <person name="G W."/>
            <person name="Daniel R."/>
        </authorList>
    </citation>
    <scope>NUCLEOTIDE SEQUENCE [LARGE SCALE GENOMIC DNA]</scope>
    <source>
        <strain evidence="4 5">W6</strain>
    </source>
</reference>
<evidence type="ECO:0000256" key="1">
    <source>
        <dbReference type="ARBA" id="ARBA00006068"/>
    </source>
</evidence>
<dbReference type="STRING" id="1121324.CLIT_23c03500"/>
<dbReference type="PANTHER" id="PTHR33392">
    <property type="entry name" value="POLYISOPRENYL-TEICHOIC ACID--PEPTIDOGLYCAN TEICHOIC ACID TRANSFERASE TAGU"/>
    <property type="match status" value="1"/>
</dbReference>
<dbReference type="OrthoDB" id="305468at2"/>
<dbReference type="AlphaFoldDB" id="A0A069RBC5"/>
<keyword evidence="2" id="KW-0472">Membrane</keyword>
<dbReference type="NCBIfam" id="TIGR00350">
    <property type="entry name" value="lytR_cpsA_psr"/>
    <property type="match status" value="1"/>
</dbReference>
<accession>A0A069RBC5</accession>
<dbReference type="InterPro" id="IPR050922">
    <property type="entry name" value="LytR/CpsA/Psr_CW_biosynth"/>
</dbReference>
<organism evidence="4 5">
    <name type="scientific">Peptoclostridium litorale DSM 5388</name>
    <dbReference type="NCBI Taxonomy" id="1121324"/>
    <lineage>
        <taxon>Bacteria</taxon>
        <taxon>Bacillati</taxon>
        <taxon>Bacillota</taxon>
        <taxon>Clostridia</taxon>
        <taxon>Peptostreptococcales</taxon>
        <taxon>Peptoclostridiaceae</taxon>
        <taxon>Peptoclostridium</taxon>
    </lineage>
</organism>
<evidence type="ECO:0000259" key="3">
    <source>
        <dbReference type="Pfam" id="PF03816"/>
    </source>
</evidence>
<gene>
    <name evidence="4" type="primary">lytR</name>
    <name evidence="4" type="ORF">CLIT_23c03500</name>
</gene>
<comment type="caution">
    <text evidence="4">The sequence shown here is derived from an EMBL/GenBank/DDBJ whole genome shotgun (WGS) entry which is preliminary data.</text>
</comment>
<dbReference type="EMBL" id="JJMM01000026">
    <property type="protein sequence ID" value="KDR94078.1"/>
    <property type="molecule type" value="Genomic_DNA"/>
</dbReference>
<evidence type="ECO:0000313" key="5">
    <source>
        <dbReference type="Proteomes" id="UP000027946"/>
    </source>
</evidence>
<sequence>MKYFIKVFVVSFLIFTMTISGGLFFVTSKISSIPGEFESSGVEGSPVNLDKKDKGVVNVLLMGVDSLNAKKSNTRTDTMMLFSFNPETNKASIVSIPRDTRVKIRGRSGYDKINAANVYGGVDLAVKTVKDLLGVPVHHYVKVDYQALFKTVDDIGGVEVDVPIRMKYNDPYANPPLHIDLQKGNQVLDGSKAMQFLRFRKGSKGYPGYPDQDLGRIRAQQSFLDAMIRKVLSPSSILKIPDYVQTLYMYVETDMKIKDMLDMAYMAKGINPDEMTKATLPGEPAMINGVAYYQVKQDDIKAIREEFFSLEGN</sequence>
<protein>
    <submittedName>
        <fullName evidence="4">Transcriptional regulator LytR</fullName>
    </submittedName>
</protein>
<keyword evidence="2" id="KW-1133">Transmembrane helix</keyword>
<feature type="transmembrane region" description="Helical" evidence="2">
    <location>
        <begin position="7"/>
        <end position="26"/>
    </location>
</feature>
<name>A0A069RBC5_PEPLI</name>
<comment type="similarity">
    <text evidence="1">Belongs to the LytR/CpsA/Psr (LCP) family.</text>
</comment>
<dbReference type="Gene3D" id="3.40.630.190">
    <property type="entry name" value="LCP protein"/>
    <property type="match status" value="1"/>
</dbReference>
<proteinExistence type="inferred from homology"/>
<evidence type="ECO:0000313" key="4">
    <source>
        <dbReference type="EMBL" id="KDR94078.1"/>
    </source>
</evidence>
<feature type="domain" description="Cell envelope-related transcriptional attenuator" evidence="3">
    <location>
        <begin position="75"/>
        <end position="232"/>
    </location>
</feature>
<dbReference type="eggNOG" id="COG1316">
    <property type="taxonomic scope" value="Bacteria"/>
</dbReference>
<dbReference type="Proteomes" id="UP000027946">
    <property type="component" value="Unassembled WGS sequence"/>
</dbReference>
<dbReference type="PANTHER" id="PTHR33392:SF6">
    <property type="entry name" value="POLYISOPRENYL-TEICHOIC ACID--PEPTIDOGLYCAN TEICHOIC ACID TRANSFERASE TAGU"/>
    <property type="match status" value="1"/>
</dbReference>
<dbReference type="RefSeq" id="WP_038267910.1">
    <property type="nucleotide sequence ID" value="NZ_FSRH01000003.1"/>
</dbReference>
<dbReference type="InterPro" id="IPR004474">
    <property type="entry name" value="LytR_CpsA_psr"/>
</dbReference>